<dbReference type="EMBL" id="SJJZ01000003">
    <property type="protein sequence ID" value="TCC05011.1"/>
    <property type="molecule type" value="Genomic_DNA"/>
</dbReference>
<reference evidence="1 2" key="1">
    <citation type="submission" date="2019-02" db="EMBL/GenBank/DDBJ databases">
        <title>Kribbella capetownensis sp. nov. and Kribbella speibonae sp. nov., isolated from soil.</title>
        <authorList>
            <person name="Curtis S.M."/>
            <person name="Norton I."/>
            <person name="Everest G.J."/>
            <person name="Meyers P.R."/>
        </authorList>
    </citation>
    <scope>NUCLEOTIDE SEQUENCE [LARGE SCALE GENOMIC DNA]</scope>
    <source>
        <strain evidence="1 2">KCTC 29219</strain>
    </source>
</reference>
<dbReference type="Proteomes" id="UP000292346">
    <property type="component" value="Unassembled WGS sequence"/>
</dbReference>
<dbReference type="OrthoDB" id="3823993at2"/>
<dbReference type="AlphaFoldDB" id="A0A4R0H3W5"/>
<protein>
    <submittedName>
        <fullName evidence="1">Uncharacterized protein</fullName>
    </submittedName>
</protein>
<name>A0A4R0H3W5_9ACTN</name>
<organism evidence="1 2">
    <name type="scientific">Kribbella soli</name>
    <dbReference type="NCBI Taxonomy" id="1124743"/>
    <lineage>
        <taxon>Bacteria</taxon>
        <taxon>Bacillati</taxon>
        <taxon>Actinomycetota</taxon>
        <taxon>Actinomycetes</taxon>
        <taxon>Propionibacteriales</taxon>
        <taxon>Kribbellaceae</taxon>
        <taxon>Kribbella</taxon>
    </lineage>
</organism>
<keyword evidence="2" id="KW-1185">Reference proteome</keyword>
<accession>A0A4R0H3W5</accession>
<sequence length="139" mass="15356">MGTIQVPANIMDPRLERYGDYRRLAQARAITYLIAQVDNRSDDTITMYEVVVVTNDGQQIEATSISDYVDTWRDAFAGEGGDATTYNRGIALSNSSNFYLHPGAKGTAILGAKEPIKTVKRVFVYPAGAFDRVEARRTS</sequence>
<comment type="caution">
    <text evidence="1">The sequence shown here is derived from an EMBL/GenBank/DDBJ whole genome shotgun (WGS) entry which is preliminary data.</text>
</comment>
<evidence type="ECO:0000313" key="1">
    <source>
        <dbReference type="EMBL" id="TCC05011.1"/>
    </source>
</evidence>
<proteinExistence type="predicted"/>
<dbReference type="RefSeq" id="WP_131340872.1">
    <property type="nucleotide sequence ID" value="NZ_SJJZ01000003.1"/>
</dbReference>
<gene>
    <name evidence="1" type="ORF">E0H45_23365</name>
</gene>
<evidence type="ECO:0000313" key="2">
    <source>
        <dbReference type="Proteomes" id="UP000292346"/>
    </source>
</evidence>